<evidence type="ECO:0000256" key="5">
    <source>
        <dbReference type="ARBA" id="ARBA00022801"/>
    </source>
</evidence>
<dbReference type="GO" id="GO:0071555">
    <property type="term" value="P:cell wall organization"/>
    <property type="evidence" value="ECO:0007669"/>
    <property type="project" value="UniProtKB-KW"/>
</dbReference>
<dbReference type="EMBL" id="DF830085">
    <property type="protein sequence ID" value="GAK67465.1"/>
    <property type="molecule type" value="Genomic_DNA"/>
</dbReference>
<feature type="region of interest" description="Disordered" evidence="10">
    <location>
        <begin position="465"/>
        <end position="523"/>
    </location>
</feature>
<feature type="transmembrane region" description="Helical" evidence="11">
    <location>
        <begin position="441"/>
        <end position="462"/>
    </location>
</feature>
<feature type="compositionally biased region" description="Low complexity" evidence="10">
    <location>
        <begin position="465"/>
        <end position="512"/>
    </location>
</feature>
<sequence length="916" mass="99313">MLPMLPSTLVLAGMEERRGGGGPAEMKSTPDAPLWNGIDTGSSHFFFFEQRNSSDSLDRSNLLLTKSSTNEAALRNPCVRPLFFLVALPAPLSIGSAVRPTALFHTAPRLSFRGRWLHGCRHSAVLTTPSEIASAAAGSLGLSFAVSAIVVSLESPRLASPRLASPRPARRRPARLLTGACRLHAGRQLSSNHRLHALSCHARSPLLPSSAAVVVAAAALARFRLRPSPSFPNLFYIPASSPHPTISPSCISSSRPGSVRLALPHRFITIIAASVDRPRTAYTPTLTRLSGTPSHPPSTSPIMPRPNSQPPPTSSASAYYSPDPMSPTFSPPGEYTEFQTLRPGTPGSFGRYSVTSSNFEKYDREGAATPQAQGLLASGERSSTYYFNKEGGAAAGATGAASGFHQYQGRRGQGYNPANNAALEGGYKTAKRPNFIRRRPILFCVLVLLVLIAAGVGAGVGISQSNKSSNKNLSAQNASSGSKSGASPTASASAANPSSSSSSDAGSNRGSSTPAAPKITPFPRWSWTDTNTKAYGVSLGSWLVLERWQLEDWMVQEGGPNAWDEFRFTQNLGTRAASVLQDHQNTWVTEADMDSLQNAGVNLIRIPIPFWAFIPTVSGEPYVTTGYVDQLNKMLQWCYNRNMYVMLDLHAMPGSQNGDQSSGHNTTDIEWYTQANQARSDTFLKNVLDWATTSNYSSIINSIGPVNEPRIVDDNWALDQNRFQIAQAYYERSYATCLKYNMPMLFHNGFAPGTVQDKMKLWKPFVTGKDPNMLIYEDHPYPGWFQTPEPGADAIQTSVCEYGAASNSFGVPIVMGEFSAINNLNSTSYSRTYLQMQLATYGWSAGSVFWNFKANKSQTKVLALADNLMELYSFLDMMGDGYMPNPGKGGNVRNFYANLPNPCGGFQTFGWNNPVQ</sequence>
<dbReference type="Proteomes" id="UP000053758">
    <property type="component" value="Unassembled WGS sequence"/>
</dbReference>
<evidence type="ECO:0000256" key="9">
    <source>
        <dbReference type="ARBA" id="ARBA00038929"/>
    </source>
</evidence>
<accession>A0A081CLB9</accession>
<feature type="compositionally biased region" description="Pro residues" evidence="10">
    <location>
        <begin position="294"/>
        <end position="313"/>
    </location>
</feature>
<dbReference type="GO" id="GO:0009251">
    <property type="term" value="P:glucan catabolic process"/>
    <property type="evidence" value="ECO:0007669"/>
    <property type="project" value="TreeGrafter"/>
</dbReference>
<keyword evidence="3" id="KW-0964">Secreted</keyword>
<keyword evidence="11" id="KW-0812">Transmembrane</keyword>
<name>A0A081CLB9_PSEA2</name>
<evidence type="ECO:0000256" key="10">
    <source>
        <dbReference type="SAM" id="MobiDB-lite"/>
    </source>
</evidence>
<reference evidence="13" key="1">
    <citation type="submission" date="2014-07" db="EMBL/GenBank/DDBJ databases">
        <title>Draft genome sequence of the yeast Pseudozyma antarctica JCM 10317 known as a producer of lipase B which used in a wide range of industrial applications.</title>
        <authorList>
            <person name="Morita T."/>
            <person name="Saika A."/>
            <person name="Koike H."/>
        </authorList>
    </citation>
    <scope>NUCLEOTIDE SEQUENCE</scope>
    <source>
        <strain evidence="13">JCM 10317</strain>
    </source>
</reference>
<dbReference type="GO" id="GO:0005576">
    <property type="term" value="C:extracellular region"/>
    <property type="evidence" value="ECO:0007669"/>
    <property type="project" value="UniProtKB-SubCell"/>
</dbReference>
<dbReference type="InterPro" id="IPR017853">
    <property type="entry name" value="GH"/>
</dbReference>
<evidence type="ECO:0000259" key="12">
    <source>
        <dbReference type="Pfam" id="PF00150"/>
    </source>
</evidence>
<dbReference type="GeneID" id="26306448"/>
<evidence type="ECO:0000256" key="4">
    <source>
        <dbReference type="ARBA" id="ARBA00022729"/>
    </source>
</evidence>
<keyword evidence="7" id="KW-0961">Cell wall biogenesis/degradation</keyword>
<dbReference type="HOGENOM" id="CLU_014563_0_0_1"/>
<organism evidence="13">
    <name type="scientific">Pseudozyma antarctica</name>
    <name type="common">Yeast</name>
    <name type="synonym">Candida antarctica</name>
    <dbReference type="NCBI Taxonomy" id="84753"/>
    <lineage>
        <taxon>Eukaryota</taxon>
        <taxon>Fungi</taxon>
        <taxon>Dikarya</taxon>
        <taxon>Basidiomycota</taxon>
        <taxon>Ustilaginomycotina</taxon>
        <taxon>Ustilaginomycetes</taxon>
        <taxon>Ustilaginales</taxon>
        <taxon>Ustilaginaceae</taxon>
        <taxon>Moesziomyces</taxon>
    </lineage>
</organism>
<dbReference type="PANTHER" id="PTHR31297">
    <property type="entry name" value="GLUCAN ENDO-1,6-BETA-GLUCOSIDASE B"/>
    <property type="match status" value="1"/>
</dbReference>
<dbReference type="Pfam" id="PF00150">
    <property type="entry name" value="Cellulase"/>
    <property type="match status" value="1"/>
</dbReference>
<comment type="subcellular location">
    <subcellularLocation>
        <location evidence="1">Secreted</location>
    </subcellularLocation>
</comment>
<dbReference type="GO" id="GO:0009986">
    <property type="term" value="C:cell surface"/>
    <property type="evidence" value="ECO:0007669"/>
    <property type="project" value="TreeGrafter"/>
</dbReference>
<dbReference type="InterPro" id="IPR001547">
    <property type="entry name" value="Glyco_hydro_5"/>
</dbReference>
<keyword evidence="11" id="KW-1133">Transmembrane helix</keyword>
<keyword evidence="4" id="KW-0732">Signal</keyword>
<dbReference type="RefSeq" id="XP_014654407.1">
    <property type="nucleotide sequence ID" value="XM_014798921.1"/>
</dbReference>
<proteinExistence type="inferred from homology"/>
<dbReference type="PANTHER" id="PTHR31297:SF1">
    <property type="entry name" value="GLUCAN 1,3-BETA-GLUCOSIDASE I_II-RELATED"/>
    <property type="match status" value="1"/>
</dbReference>
<comment type="similarity">
    <text evidence="2">Belongs to the glycosyl hydrolase 5 (cellulase A) family.</text>
</comment>
<keyword evidence="5 13" id="KW-0378">Hydrolase</keyword>
<dbReference type="InterPro" id="IPR050386">
    <property type="entry name" value="Glycosyl_hydrolase_5"/>
</dbReference>
<keyword evidence="11" id="KW-0472">Membrane</keyword>
<evidence type="ECO:0000256" key="1">
    <source>
        <dbReference type="ARBA" id="ARBA00004613"/>
    </source>
</evidence>
<comment type="catalytic activity">
    <reaction evidence="8">
        <text>Successive hydrolysis of beta-D-glucose units from the non-reducing ends of (1-&gt;3)-beta-D-glucans, releasing alpha-glucose.</text>
        <dbReference type="EC" id="3.2.1.58"/>
    </reaction>
</comment>
<evidence type="ECO:0000313" key="13">
    <source>
        <dbReference type="EMBL" id="GAK67465.1"/>
    </source>
</evidence>
<evidence type="ECO:0000256" key="3">
    <source>
        <dbReference type="ARBA" id="ARBA00022525"/>
    </source>
</evidence>
<evidence type="ECO:0000313" key="14">
    <source>
        <dbReference type="Proteomes" id="UP000053758"/>
    </source>
</evidence>
<evidence type="ECO:0000256" key="6">
    <source>
        <dbReference type="ARBA" id="ARBA00023295"/>
    </source>
</evidence>
<gene>
    <name evidence="13" type="ORF">PAN0_018c5693</name>
</gene>
<dbReference type="SUPFAM" id="SSF51445">
    <property type="entry name" value="(Trans)glycosidases"/>
    <property type="match status" value="1"/>
</dbReference>
<feature type="region of interest" description="Disordered" evidence="10">
    <location>
        <begin position="284"/>
        <end position="335"/>
    </location>
</feature>
<protein>
    <recommendedName>
        <fullName evidence="9">glucan 1,3-beta-glucosidase</fullName>
        <ecNumber evidence="9">3.2.1.58</ecNumber>
    </recommendedName>
</protein>
<feature type="domain" description="Glycoside hydrolase family 5" evidence="12">
    <location>
        <begin position="587"/>
        <end position="854"/>
    </location>
</feature>
<evidence type="ECO:0000256" key="2">
    <source>
        <dbReference type="ARBA" id="ARBA00005641"/>
    </source>
</evidence>
<dbReference type="Gene3D" id="3.20.20.80">
    <property type="entry name" value="Glycosidases"/>
    <property type="match status" value="1"/>
</dbReference>
<evidence type="ECO:0000256" key="7">
    <source>
        <dbReference type="ARBA" id="ARBA00023316"/>
    </source>
</evidence>
<keyword evidence="6" id="KW-0326">Glycosidase</keyword>
<dbReference type="AlphaFoldDB" id="A0A081CLB9"/>
<evidence type="ECO:0000256" key="8">
    <source>
        <dbReference type="ARBA" id="ARBA00036824"/>
    </source>
</evidence>
<dbReference type="GO" id="GO:0004338">
    <property type="term" value="F:glucan exo-1,3-beta-glucosidase activity"/>
    <property type="evidence" value="ECO:0007669"/>
    <property type="project" value="UniProtKB-EC"/>
</dbReference>
<dbReference type="EC" id="3.2.1.58" evidence="9"/>
<keyword evidence="14" id="KW-1185">Reference proteome</keyword>
<evidence type="ECO:0000256" key="11">
    <source>
        <dbReference type="SAM" id="Phobius"/>
    </source>
</evidence>
<feature type="compositionally biased region" description="Low complexity" evidence="10">
    <location>
        <begin position="314"/>
        <end position="327"/>
    </location>
</feature>